<dbReference type="InterPro" id="IPR023753">
    <property type="entry name" value="FAD/NAD-binding_dom"/>
</dbReference>
<evidence type="ECO:0000256" key="6">
    <source>
        <dbReference type="ARBA" id="ARBA00022617"/>
    </source>
</evidence>
<comment type="similarity">
    <text evidence="5">Belongs to the nitrite and sulfite reductase 4Fe-4S domain family.</text>
</comment>
<evidence type="ECO:0000256" key="5">
    <source>
        <dbReference type="ARBA" id="ARBA00010429"/>
    </source>
</evidence>
<evidence type="ECO:0000256" key="8">
    <source>
        <dbReference type="ARBA" id="ARBA00022723"/>
    </source>
</evidence>
<keyword evidence="6" id="KW-0349">Heme</keyword>
<dbReference type="InterPro" id="IPR007419">
    <property type="entry name" value="BFD-like_2Fe2S-bd_dom"/>
</dbReference>
<evidence type="ECO:0000256" key="12">
    <source>
        <dbReference type="ARBA" id="ARBA00023014"/>
    </source>
</evidence>
<keyword evidence="11" id="KW-0408">Iron</keyword>
<proteinExistence type="inferred from homology"/>
<dbReference type="Pfam" id="PF07992">
    <property type="entry name" value="Pyr_redox_2"/>
    <property type="match status" value="1"/>
</dbReference>
<dbReference type="InterPro" id="IPR041854">
    <property type="entry name" value="BFD-like_2Fe2S-bd_dom_sf"/>
</dbReference>
<comment type="cofactor">
    <cofactor evidence="3">
        <name>FAD</name>
        <dbReference type="ChEBI" id="CHEBI:57692"/>
    </cofactor>
</comment>
<keyword evidence="8" id="KW-0479">Metal-binding</keyword>
<dbReference type="PRINTS" id="PR00411">
    <property type="entry name" value="PNDRDTASEI"/>
</dbReference>
<comment type="caution">
    <text evidence="16">The sequence shown here is derived from an EMBL/GenBank/DDBJ whole genome shotgun (WGS) entry which is preliminary data.</text>
</comment>
<dbReference type="EMBL" id="JACHDB010000001">
    <property type="protein sequence ID" value="MBB5430668.1"/>
    <property type="molecule type" value="Genomic_DNA"/>
</dbReference>
<keyword evidence="17" id="KW-1185">Reference proteome</keyword>
<dbReference type="Gene3D" id="3.30.390.30">
    <property type="match status" value="1"/>
</dbReference>
<feature type="domain" description="FAD/NAD(P)-binding" evidence="14">
    <location>
        <begin position="14"/>
        <end position="299"/>
    </location>
</feature>
<keyword evidence="12" id="KW-0411">Iron-sulfur</keyword>
<feature type="domain" description="BFD-like [2Fe-2S]-binding" evidence="13">
    <location>
        <begin position="433"/>
        <end position="480"/>
    </location>
</feature>
<dbReference type="PANTHER" id="PTHR43809:SF1">
    <property type="entry name" value="NITRITE REDUCTASE (NADH) LARGE SUBUNIT"/>
    <property type="match status" value="1"/>
</dbReference>
<keyword evidence="10 16" id="KW-0560">Oxidoreductase</keyword>
<evidence type="ECO:0000259" key="15">
    <source>
        <dbReference type="Pfam" id="PF18267"/>
    </source>
</evidence>
<evidence type="ECO:0000256" key="4">
    <source>
        <dbReference type="ARBA" id="ARBA00005096"/>
    </source>
</evidence>
<reference evidence="16 17" key="1">
    <citation type="submission" date="2020-08" db="EMBL/GenBank/DDBJ databases">
        <title>Sequencing the genomes of 1000 actinobacteria strains.</title>
        <authorList>
            <person name="Klenk H.-P."/>
        </authorList>
    </citation>
    <scope>NUCLEOTIDE SEQUENCE [LARGE SCALE GENOMIC DNA]</scope>
    <source>
        <strain evidence="16 17">DSM 44551</strain>
    </source>
</reference>
<evidence type="ECO:0000259" key="14">
    <source>
        <dbReference type="Pfam" id="PF07992"/>
    </source>
</evidence>
<evidence type="ECO:0000256" key="2">
    <source>
        <dbReference type="ARBA" id="ARBA00001966"/>
    </source>
</evidence>
<evidence type="ECO:0000256" key="10">
    <source>
        <dbReference type="ARBA" id="ARBA00023002"/>
    </source>
</evidence>
<evidence type="ECO:0000313" key="16">
    <source>
        <dbReference type="EMBL" id="MBB5430668.1"/>
    </source>
</evidence>
<sequence length="495" mass="50704">MTPEAPDALHRPRRIVVIGNGMTGARFAEETARRDPEGRRVHLTVVGEEEGPAYNRVLLPGVVEGAYAPGDIALPQPQAPGLTRRTGTAATRIDPARRRVDLDDGDHLDYDDLVLATGARAALPPLEGLRAPDGGPGEGVTALRDLADCRRLRALVRPGAPVVVLGGGVLGLETARALAAAGTRVSVVESSPWIMRRQIDRAAAEVLAGAYTALGVAVHSWRVAARWTPGTGLELDDGRVLPGDAVVVTAGVRPATALAEAAGLAVEGGVLVDDRLSTSDPRIHAIGDCARHPAGGAGLVRPGYAQAAALADLLTGADPAARYTGARPLTRLKAAGIDLTAMGEADPEGGGAAAGEEVHTVTVSDPGRGRYARLNLRGDRISGAVLLGFPDAAPEVSRLFEAGAPVPEDRLALLQGFAAGAPAGAGAEEEAPVCRCNAVTRTGIERAWLDGARTRAAVAEATRATTGCGGCIRDVDALLAGLGSRQGEQEAAAAR</sequence>
<dbReference type="AlphaFoldDB" id="A0A7W8QJ20"/>
<organism evidence="16 17">
    <name type="scientific">Nocardiopsis composta</name>
    <dbReference type="NCBI Taxonomy" id="157465"/>
    <lineage>
        <taxon>Bacteria</taxon>
        <taxon>Bacillati</taxon>
        <taxon>Actinomycetota</taxon>
        <taxon>Actinomycetes</taxon>
        <taxon>Streptosporangiales</taxon>
        <taxon>Nocardiopsidaceae</taxon>
        <taxon>Nocardiopsis</taxon>
    </lineage>
</organism>
<comment type="pathway">
    <text evidence="4">Nitrogen metabolism; nitrate reduction (assimilation).</text>
</comment>
<evidence type="ECO:0000313" key="17">
    <source>
        <dbReference type="Proteomes" id="UP000572635"/>
    </source>
</evidence>
<dbReference type="RefSeq" id="WP_184388709.1">
    <property type="nucleotide sequence ID" value="NZ_BAAAJD010000020.1"/>
</dbReference>
<accession>A0A7W8QJ20</accession>
<dbReference type="PANTHER" id="PTHR43809">
    <property type="entry name" value="NITRITE REDUCTASE (NADH) LARGE SUBUNIT"/>
    <property type="match status" value="1"/>
</dbReference>
<evidence type="ECO:0000256" key="7">
    <source>
        <dbReference type="ARBA" id="ARBA00022630"/>
    </source>
</evidence>
<comment type="cofactor">
    <cofactor evidence="1">
        <name>siroheme</name>
        <dbReference type="ChEBI" id="CHEBI:60052"/>
    </cofactor>
</comment>
<dbReference type="Proteomes" id="UP000572635">
    <property type="component" value="Unassembled WGS sequence"/>
</dbReference>
<evidence type="ECO:0000259" key="13">
    <source>
        <dbReference type="Pfam" id="PF04324"/>
    </source>
</evidence>
<evidence type="ECO:0000256" key="1">
    <source>
        <dbReference type="ARBA" id="ARBA00001929"/>
    </source>
</evidence>
<comment type="cofactor">
    <cofactor evidence="2">
        <name>[4Fe-4S] cluster</name>
        <dbReference type="ChEBI" id="CHEBI:49883"/>
    </cofactor>
</comment>
<dbReference type="SUPFAM" id="SSF51905">
    <property type="entry name" value="FAD/NAD(P)-binding domain"/>
    <property type="match status" value="2"/>
</dbReference>
<gene>
    <name evidence="16" type="ORF">HDA36_000752</name>
</gene>
<name>A0A7W8QJ20_9ACTN</name>
<evidence type="ECO:0000256" key="11">
    <source>
        <dbReference type="ARBA" id="ARBA00023004"/>
    </source>
</evidence>
<evidence type="ECO:0000256" key="9">
    <source>
        <dbReference type="ARBA" id="ARBA00022827"/>
    </source>
</evidence>
<dbReference type="InterPro" id="IPR052034">
    <property type="entry name" value="NasD-like"/>
</dbReference>
<evidence type="ECO:0000256" key="3">
    <source>
        <dbReference type="ARBA" id="ARBA00001974"/>
    </source>
</evidence>
<dbReference type="GO" id="GO:0051536">
    <property type="term" value="F:iron-sulfur cluster binding"/>
    <property type="evidence" value="ECO:0007669"/>
    <property type="project" value="UniProtKB-KW"/>
</dbReference>
<dbReference type="InterPro" id="IPR036188">
    <property type="entry name" value="FAD/NAD-bd_sf"/>
</dbReference>
<dbReference type="Gene3D" id="1.10.10.1100">
    <property type="entry name" value="BFD-like [2Fe-2S]-binding domain"/>
    <property type="match status" value="1"/>
</dbReference>
<dbReference type="Pfam" id="PF04324">
    <property type="entry name" value="Fer2_BFD"/>
    <property type="match status" value="1"/>
</dbReference>
<protein>
    <submittedName>
        <fullName evidence="16">Assimilatory nitrate reductase electron transfer subunit</fullName>
        <ecNumber evidence="16">1.7.99.4</ecNumber>
    </submittedName>
</protein>
<dbReference type="InterPro" id="IPR041575">
    <property type="entry name" value="Rubredoxin_C"/>
</dbReference>
<dbReference type="EC" id="1.7.99.4" evidence="16"/>
<keyword evidence="7" id="KW-0285">Flavoprotein</keyword>
<feature type="domain" description="NADH-rubredoxin oxidoreductase C-terminal" evidence="15">
    <location>
        <begin position="328"/>
        <end position="399"/>
    </location>
</feature>
<keyword evidence="9" id="KW-0274">FAD</keyword>
<dbReference type="GO" id="GO:0016491">
    <property type="term" value="F:oxidoreductase activity"/>
    <property type="evidence" value="ECO:0007669"/>
    <property type="project" value="UniProtKB-KW"/>
</dbReference>
<dbReference type="Gene3D" id="3.50.50.60">
    <property type="entry name" value="FAD/NAD(P)-binding domain"/>
    <property type="match status" value="2"/>
</dbReference>
<dbReference type="GO" id="GO:0046872">
    <property type="term" value="F:metal ion binding"/>
    <property type="evidence" value="ECO:0007669"/>
    <property type="project" value="UniProtKB-KW"/>
</dbReference>
<dbReference type="InterPro" id="IPR016156">
    <property type="entry name" value="FAD/NAD-linked_Rdtase_dimer_sf"/>
</dbReference>
<dbReference type="Pfam" id="PF18267">
    <property type="entry name" value="Rubredoxin_C"/>
    <property type="match status" value="1"/>
</dbReference>
<dbReference type="PRINTS" id="PR00368">
    <property type="entry name" value="FADPNR"/>
</dbReference>